<protein>
    <submittedName>
        <fullName evidence="1">Uncharacterized protein</fullName>
    </submittedName>
</protein>
<evidence type="ECO:0000313" key="2">
    <source>
        <dbReference type="Proteomes" id="UP000251166"/>
    </source>
</evidence>
<reference evidence="1 2" key="1">
    <citation type="submission" date="2018-07" db="EMBL/GenBank/DDBJ databases">
        <title>Rhizobium leguminosarum strain:ATCC 14479 Genome sequencing and assembly.</title>
        <authorList>
            <person name="Chakraborty R."/>
        </authorList>
    </citation>
    <scope>NUCLEOTIDE SEQUENCE [LARGE SCALE GENOMIC DNA]</scope>
    <source>
        <strain evidence="1 2">ATCC 14479</strain>
        <plasmid evidence="2">Plasmid unnamed2</plasmid>
    </source>
</reference>
<gene>
    <name evidence="1" type="ORF">DLJ82_7255</name>
</gene>
<keyword evidence="1" id="KW-0614">Plasmid</keyword>
<dbReference type="AlphaFoldDB" id="A0A2Z4YPY5"/>
<name>A0A2Z4YPY5_RHILE</name>
<accession>A0A2Z4YPY5</accession>
<proteinExistence type="predicted"/>
<organism evidence="1 2">
    <name type="scientific">Rhizobium leguminosarum</name>
    <dbReference type="NCBI Taxonomy" id="384"/>
    <lineage>
        <taxon>Bacteria</taxon>
        <taxon>Pseudomonadati</taxon>
        <taxon>Pseudomonadota</taxon>
        <taxon>Alphaproteobacteria</taxon>
        <taxon>Hyphomicrobiales</taxon>
        <taxon>Rhizobiaceae</taxon>
        <taxon>Rhizobium/Agrobacterium group</taxon>
        <taxon>Rhizobium</taxon>
    </lineage>
</organism>
<dbReference type="EMBL" id="CP030762">
    <property type="protein sequence ID" value="AXA43500.1"/>
    <property type="molecule type" value="Genomic_DNA"/>
</dbReference>
<dbReference type="Proteomes" id="UP000251166">
    <property type="component" value="Plasmid unnamed2"/>
</dbReference>
<geneLocation type="plasmid" evidence="1 2">
    <name>unnamed2</name>
</geneLocation>
<evidence type="ECO:0000313" key="1">
    <source>
        <dbReference type="EMBL" id="AXA43500.1"/>
    </source>
</evidence>
<sequence>MCVAQARQRRAQVVGTMRAEAIDNGAGLIELLVHLS</sequence>